<dbReference type="EMBL" id="BJCH01000003">
    <property type="protein sequence ID" value="GCL44726.1"/>
    <property type="molecule type" value="Genomic_DNA"/>
</dbReference>
<protein>
    <submittedName>
        <fullName evidence="1">Uncharacterized protein</fullName>
    </submittedName>
</protein>
<accession>A0A6H9GDM5</accession>
<sequence>MIIDLEALLLGLEVAVLAIGAEVSSRLRLPPQ</sequence>
<reference evidence="1 2" key="1">
    <citation type="submission" date="2019-02" db="EMBL/GenBank/DDBJ databases">
        <title>Draft genome sequence of Arthrospira platensis NIES-3787.</title>
        <authorList>
            <person name="Yamaguchi H."/>
            <person name="Suzuki S."/>
            <person name="Kawachi M."/>
        </authorList>
    </citation>
    <scope>NUCLEOTIDE SEQUENCE [LARGE SCALE GENOMIC DNA]</scope>
    <source>
        <strain evidence="1 2">NIES-3787</strain>
    </source>
</reference>
<comment type="caution">
    <text evidence="1">The sequence shown here is derived from an EMBL/GenBank/DDBJ whole genome shotgun (WGS) entry which is preliminary data.</text>
</comment>
<proteinExistence type="predicted"/>
<dbReference type="AlphaFoldDB" id="A0A6H9GDM5"/>
<gene>
    <name evidence="1" type="ORF">NIES3787_04030</name>
</gene>
<evidence type="ECO:0000313" key="2">
    <source>
        <dbReference type="Proteomes" id="UP000438874"/>
    </source>
</evidence>
<organism evidence="1 2">
    <name type="scientific">Microcystis aeruginosa NIES-3787</name>
    <dbReference type="NCBI Taxonomy" id="2517782"/>
    <lineage>
        <taxon>Bacteria</taxon>
        <taxon>Bacillati</taxon>
        <taxon>Cyanobacteriota</taxon>
        <taxon>Cyanophyceae</taxon>
        <taxon>Oscillatoriophycideae</taxon>
        <taxon>Chroococcales</taxon>
        <taxon>Microcystaceae</taxon>
        <taxon>Microcystis</taxon>
    </lineage>
</organism>
<name>A0A6H9GDM5_MICAE</name>
<evidence type="ECO:0000313" key="1">
    <source>
        <dbReference type="EMBL" id="GCL44726.1"/>
    </source>
</evidence>
<dbReference type="Proteomes" id="UP000438874">
    <property type="component" value="Unassembled WGS sequence"/>
</dbReference>